<protein>
    <submittedName>
        <fullName evidence="1">LytR/AlgR family response regulator transcription factor</fullName>
    </submittedName>
</protein>
<evidence type="ECO:0000313" key="2">
    <source>
        <dbReference type="Proteomes" id="UP001589607"/>
    </source>
</evidence>
<dbReference type="SUPFAM" id="SSF52172">
    <property type="entry name" value="CheY-like"/>
    <property type="match status" value="1"/>
</dbReference>
<reference evidence="1 2" key="1">
    <citation type="submission" date="2024-09" db="EMBL/GenBank/DDBJ databases">
        <authorList>
            <person name="Sun Q."/>
            <person name="Mori K."/>
        </authorList>
    </citation>
    <scope>NUCLEOTIDE SEQUENCE [LARGE SCALE GENOMIC DNA]</scope>
    <source>
        <strain evidence="1 2">CECT 7955</strain>
    </source>
</reference>
<accession>A0ABV5GLW4</accession>
<sequence>MIFLDILLNDGYGFDILDSLENHPRIIFTTTYNEYAIKGFKYNGFDYLLKPN</sequence>
<evidence type="ECO:0000313" key="1">
    <source>
        <dbReference type="EMBL" id="MFB9096360.1"/>
    </source>
</evidence>
<comment type="caution">
    <text evidence="1">The sequence shown here is derived from an EMBL/GenBank/DDBJ whole genome shotgun (WGS) entry which is preliminary data.</text>
</comment>
<name>A0ABV5GLW4_9FLAO</name>
<dbReference type="EMBL" id="JBHMEY010000017">
    <property type="protein sequence ID" value="MFB9096360.1"/>
    <property type="molecule type" value="Genomic_DNA"/>
</dbReference>
<keyword evidence="2" id="KW-1185">Reference proteome</keyword>
<dbReference type="Gene3D" id="3.40.50.2300">
    <property type="match status" value="1"/>
</dbReference>
<dbReference type="RefSeq" id="WP_379677650.1">
    <property type="nucleotide sequence ID" value="NZ_CBCSGE010000029.1"/>
</dbReference>
<dbReference type="Proteomes" id="UP001589607">
    <property type="component" value="Unassembled WGS sequence"/>
</dbReference>
<organism evidence="1 2">
    <name type="scientific">Flavobacterium jumunjinense</name>
    <dbReference type="NCBI Taxonomy" id="998845"/>
    <lineage>
        <taxon>Bacteria</taxon>
        <taxon>Pseudomonadati</taxon>
        <taxon>Bacteroidota</taxon>
        <taxon>Flavobacteriia</taxon>
        <taxon>Flavobacteriales</taxon>
        <taxon>Flavobacteriaceae</taxon>
        <taxon>Flavobacterium</taxon>
    </lineage>
</organism>
<dbReference type="InterPro" id="IPR011006">
    <property type="entry name" value="CheY-like_superfamily"/>
</dbReference>
<gene>
    <name evidence="1" type="ORF">ACFFVF_07540</name>
</gene>
<proteinExistence type="predicted"/>